<keyword evidence="6" id="KW-1185">Reference proteome</keyword>
<dbReference type="InterPro" id="IPR012340">
    <property type="entry name" value="NA-bd_OB-fold"/>
</dbReference>
<dbReference type="RefSeq" id="WP_068270978.1">
    <property type="nucleotide sequence ID" value="NZ_LQZG01000001.1"/>
</dbReference>
<evidence type="ECO:0000256" key="1">
    <source>
        <dbReference type="ARBA" id="ARBA00022555"/>
    </source>
</evidence>
<accession>A0A176QFT4</accession>
<sequence length="120" mass="12874">MDEPQDEETTKPLDWATFERVDLRVGTITAAEPNARARRPAYVLQIDLGPLGTKTSSAQITDLYEPADLVGRQVLCVVNFPPKRIAGVVSEVLVTGAPDDEGRIVLATTASTVPDGSRLA</sequence>
<name>A0A176QFT4_9MICO</name>
<reference evidence="5 6" key="1">
    <citation type="submission" date="2016-01" db="EMBL/GenBank/DDBJ databases">
        <title>Janibacter melonis strain CD11_4 genome sequencing and assembly.</title>
        <authorList>
            <person name="Nair G.R."/>
            <person name="Kaur G."/>
            <person name="Chander A.M."/>
            <person name="Mayilraj S."/>
        </authorList>
    </citation>
    <scope>NUCLEOTIDE SEQUENCE [LARGE SCALE GENOMIC DNA]</scope>
    <source>
        <strain evidence="5 6">CD11-4</strain>
    </source>
</reference>
<dbReference type="InterPro" id="IPR008231">
    <property type="entry name" value="CsaA"/>
</dbReference>
<comment type="caution">
    <text evidence="5">The sequence shown here is derived from an EMBL/GenBank/DDBJ whole genome shotgun (WGS) entry which is preliminary data.</text>
</comment>
<dbReference type="Proteomes" id="UP000076976">
    <property type="component" value="Unassembled WGS sequence"/>
</dbReference>
<organism evidence="5 6">
    <name type="scientific">Janibacter melonis</name>
    <dbReference type="NCBI Taxonomy" id="262209"/>
    <lineage>
        <taxon>Bacteria</taxon>
        <taxon>Bacillati</taxon>
        <taxon>Actinomycetota</taxon>
        <taxon>Actinomycetes</taxon>
        <taxon>Micrococcales</taxon>
        <taxon>Intrasporangiaceae</taxon>
        <taxon>Janibacter</taxon>
    </lineage>
</organism>
<evidence type="ECO:0000256" key="3">
    <source>
        <dbReference type="PROSITE-ProRule" id="PRU00209"/>
    </source>
</evidence>
<dbReference type="SUPFAM" id="SSF50249">
    <property type="entry name" value="Nucleic acid-binding proteins"/>
    <property type="match status" value="1"/>
</dbReference>
<dbReference type="PANTHER" id="PTHR11586:SF37">
    <property type="entry name" value="TRNA-BINDING DOMAIN-CONTAINING PROTEIN"/>
    <property type="match status" value="1"/>
</dbReference>
<dbReference type="InterPro" id="IPR051270">
    <property type="entry name" value="Tyrosine-tRNA_ligase_regulator"/>
</dbReference>
<evidence type="ECO:0000313" key="6">
    <source>
        <dbReference type="Proteomes" id="UP000076976"/>
    </source>
</evidence>
<evidence type="ECO:0000259" key="4">
    <source>
        <dbReference type="PROSITE" id="PS50886"/>
    </source>
</evidence>
<dbReference type="EMBL" id="LQZG01000001">
    <property type="protein sequence ID" value="OAB88677.1"/>
    <property type="molecule type" value="Genomic_DNA"/>
</dbReference>
<gene>
    <name evidence="5" type="ORF">AWH69_02465</name>
</gene>
<dbReference type="STRING" id="262209.AWH69_02465"/>
<dbReference type="NCBIfam" id="NF007494">
    <property type="entry name" value="PRK10089.1-3"/>
    <property type="match status" value="1"/>
</dbReference>
<feature type="domain" description="TRNA-binding" evidence="4">
    <location>
        <begin position="17"/>
        <end position="120"/>
    </location>
</feature>
<dbReference type="Gene3D" id="2.40.50.140">
    <property type="entry name" value="Nucleic acid-binding proteins"/>
    <property type="match status" value="1"/>
</dbReference>
<dbReference type="Pfam" id="PF01588">
    <property type="entry name" value="tRNA_bind"/>
    <property type="match status" value="1"/>
</dbReference>
<dbReference type="NCBIfam" id="TIGR02222">
    <property type="entry name" value="chap_CsaA"/>
    <property type="match status" value="1"/>
</dbReference>
<dbReference type="NCBIfam" id="NF007495">
    <property type="entry name" value="PRK10089.1-4"/>
    <property type="match status" value="1"/>
</dbReference>
<keyword evidence="1 3" id="KW-0820">tRNA-binding</keyword>
<dbReference type="CDD" id="cd02798">
    <property type="entry name" value="tRNA_bind_CsaA"/>
    <property type="match status" value="1"/>
</dbReference>
<dbReference type="InterPro" id="IPR002547">
    <property type="entry name" value="tRNA-bd_dom"/>
</dbReference>
<evidence type="ECO:0000256" key="2">
    <source>
        <dbReference type="ARBA" id="ARBA00022884"/>
    </source>
</evidence>
<evidence type="ECO:0000313" key="5">
    <source>
        <dbReference type="EMBL" id="OAB88677.1"/>
    </source>
</evidence>
<dbReference type="PROSITE" id="PS50886">
    <property type="entry name" value="TRBD"/>
    <property type="match status" value="1"/>
</dbReference>
<dbReference type="AlphaFoldDB" id="A0A176QFT4"/>
<protein>
    <submittedName>
        <fullName evidence="5">tRNA-binding protein</fullName>
    </submittedName>
</protein>
<dbReference type="FunFam" id="2.40.50.140:FF:000165">
    <property type="entry name" value="Chaperone CsaA"/>
    <property type="match status" value="1"/>
</dbReference>
<dbReference type="PANTHER" id="PTHR11586">
    <property type="entry name" value="TRNA-AMINOACYLATION COFACTOR ARC1 FAMILY MEMBER"/>
    <property type="match status" value="1"/>
</dbReference>
<keyword evidence="2 3" id="KW-0694">RNA-binding</keyword>
<dbReference type="GO" id="GO:0000049">
    <property type="term" value="F:tRNA binding"/>
    <property type="evidence" value="ECO:0007669"/>
    <property type="project" value="UniProtKB-UniRule"/>
</dbReference>
<proteinExistence type="predicted"/>